<dbReference type="Pfam" id="PF00004">
    <property type="entry name" value="AAA"/>
    <property type="match status" value="1"/>
</dbReference>
<sequence length="1094" mass="119364">MPPAAGARALLSTKARQRLPRAAADALQTVRSHRLQPLCSPHNAAIATRGFHTSPSLLDRPDDPNAGNAPSADSNKDKDNGAATGKNPSAETPEPAAAENSQPVESPARVEAEPAAAPAAVVDVDARREKLKSAGYGSARARASRNSRVEDHPAPKVPSWFLSDSHVSLYEYRALGVPATRLPPLGEEDRQQLVMVMENVLDQAALSEAEVQQQKDMLLRFATRHSSDDSLVRRLPRSFRAFHAAAFFQVLLAVYHSRANPNDAHIELLRQHHADCLKTRPLWWPLPEKLVSGDAQRWLANARFDAPPGSGIHISPLAKRPDPEYSVCMELLAALQSQLAAHPSSGTRSESRPPPVVLAMLNSQGPTIANKVIQDVATDLKADVVHFSAHSIARLVGGHLSQNQYSARGSVAMLGYAAAEMNGRLALRPDAESDQVGMVAVELPSRLRSFLSPREGAAPGLSNGRWEDMQIGTALEGFIAAVNTNRHLHKHLPYRPLAGEIEVEEDTRDLLIHIHDYVEMSSLYPAIIHKFRAVADRMSMPGRKVMVVGSSAGDMSKSQWRDQLEDLGRDGNAHVVAFHASEKDMNGVLNSVLANLDNRRQNTDNIEDLLRAMVGDQVPITLTEFSTAAGDKIPEQIHKILRSTLDKHVYDAQWVHRLVSLMVGGQTGPRDEYGASELAYAVQFMLDRNKRWADIYPSVRPPYFSPLSIPRSPTSYSPDDPSSDNNNISGEAGGSKEYSSAEKKLLSGLINAKDIYTTFADIIVPQETKESLIGLTTLSLLRPEAFSYGVLKTEHIPGCLLYGPPGTGKTLLAKAVAKESGASVLEVSAADINDKWVGQSEKNVQALFSLARKLAPCVLFLDEADALLGARRSGAGRAAHREVITQFLREWDGLTAGGGGGSSSSSPAGKYFIMVATNRPFDLDEAVLRRLPRKILVDLPLTPEREAVLRVMLRDETIAQDVDLAALAKDTELYSGSDLKNLCVSAAMEAVREEVRAKEAWRNRGEEGEGEEYQFPERRVLEKRHFEKGLRDISASISGDMESLKAIRKFDEQYGDAGRKRKVRRGIGFEVVPDDGKGLSGEARVRQVETAAAA</sequence>
<evidence type="ECO:0000313" key="8">
    <source>
        <dbReference type="Proteomes" id="UP001305647"/>
    </source>
</evidence>
<feature type="region of interest" description="Disordered" evidence="5">
    <location>
        <begin position="1"/>
        <end position="25"/>
    </location>
</feature>
<feature type="compositionally biased region" description="Low complexity" evidence="5">
    <location>
        <begin position="107"/>
        <end position="121"/>
    </location>
</feature>
<name>A0AAN6Q4T3_9PEZI</name>
<dbReference type="InterPro" id="IPR041569">
    <property type="entry name" value="AAA_lid_3"/>
</dbReference>
<evidence type="ECO:0000256" key="3">
    <source>
        <dbReference type="ARBA" id="ARBA00022787"/>
    </source>
</evidence>
<dbReference type="InterPro" id="IPR027417">
    <property type="entry name" value="P-loop_NTPase"/>
</dbReference>
<evidence type="ECO:0000259" key="6">
    <source>
        <dbReference type="SMART" id="SM00382"/>
    </source>
</evidence>
<dbReference type="GO" id="GO:0016887">
    <property type="term" value="F:ATP hydrolysis activity"/>
    <property type="evidence" value="ECO:0007669"/>
    <property type="project" value="InterPro"/>
</dbReference>
<dbReference type="Pfam" id="PF17862">
    <property type="entry name" value="AAA_lid_3"/>
    <property type="match status" value="1"/>
</dbReference>
<dbReference type="SMART" id="SM00382">
    <property type="entry name" value="AAA"/>
    <property type="match status" value="1"/>
</dbReference>
<dbReference type="InterPro" id="IPR051701">
    <property type="entry name" value="Mito_OM_Translocase_MSP1"/>
</dbReference>
<dbReference type="PANTHER" id="PTHR45644">
    <property type="entry name" value="AAA ATPASE, PUTATIVE (AFU_ORTHOLOGUE AFUA_2G12920)-RELATED-RELATED"/>
    <property type="match status" value="1"/>
</dbReference>
<feature type="compositionally biased region" description="Low complexity" evidence="5">
    <location>
        <begin position="88"/>
        <end position="99"/>
    </location>
</feature>
<dbReference type="InterPro" id="IPR003959">
    <property type="entry name" value="ATPase_AAA_core"/>
</dbReference>
<dbReference type="GO" id="GO:0005524">
    <property type="term" value="F:ATP binding"/>
    <property type="evidence" value="ECO:0007669"/>
    <property type="project" value="UniProtKB-KW"/>
</dbReference>
<feature type="compositionally biased region" description="Low complexity" evidence="5">
    <location>
        <begin position="133"/>
        <end position="146"/>
    </location>
</feature>
<dbReference type="InterPro" id="IPR003593">
    <property type="entry name" value="AAA+_ATPase"/>
</dbReference>
<accession>A0AAN6Q4T3</accession>
<comment type="caution">
    <text evidence="7">The sequence shown here is derived from an EMBL/GenBank/DDBJ whole genome shotgun (WGS) entry which is preliminary data.</text>
</comment>
<keyword evidence="2" id="KW-0547">Nucleotide-binding</keyword>
<evidence type="ECO:0000256" key="4">
    <source>
        <dbReference type="ARBA" id="ARBA00022840"/>
    </source>
</evidence>
<keyword evidence="3" id="KW-1000">Mitochondrion outer membrane</keyword>
<evidence type="ECO:0000256" key="1">
    <source>
        <dbReference type="ARBA" id="ARBA00004572"/>
    </source>
</evidence>
<feature type="domain" description="AAA+ ATPase" evidence="6">
    <location>
        <begin position="795"/>
        <end position="941"/>
    </location>
</feature>
<dbReference type="AlphaFoldDB" id="A0AAN6Q4T3"/>
<organism evidence="7 8">
    <name type="scientific">Parathielavia hyrcaniae</name>
    <dbReference type="NCBI Taxonomy" id="113614"/>
    <lineage>
        <taxon>Eukaryota</taxon>
        <taxon>Fungi</taxon>
        <taxon>Dikarya</taxon>
        <taxon>Ascomycota</taxon>
        <taxon>Pezizomycotina</taxon>
        <taxon>Sordariomycetes</taxon>
        <taxon>Sordariomycetidae</taxon>
        <taxon>Sordariales</taxon>
        <taxon>Chaetomiaceae</taxon>
        <taxon>Parathielavia</taxon>
    </lineage>
</organism>
<keyword evidence="3" id="KW-0472">Membrane</keyword>
<keyword evidence="3" id="KW-0496">Mitochondrion</keyword>
<keyword evidence="4" id="KW-0067">ATP-binding</keyword>
<dbReference type="PANTHER" id="PTHR45644:SF56">
    <property type="entry name" value="AAA ATPASE, PUTATIVE (AFU_ORTHOLOGUE AFUA_2G12920)-RELATED"/>
    <property type="match status" value="1"/>
</dbReference>
<reference evidence="7" key="1">
    <citation type="journal article" date="2023" name="Mol. Phylogenet. Evol.">
        <title>Genome-scale phylogeny and comparative genomics of the fungal order Sordariales.</title>
        <authorList>
            <person name="Hensen N."/>
            <person name="Bonometti L."/>
            <person name="Westerberg I."/>
            <person name="Brannstrom I.O."/>
            <person name="Guillou S."/>
            <person name="Cros-Aarteil S."/>
            <person name="Calhoun S."/>
            <person name="Haridas S."/>
            <person name="Kuo A."/>
            <person name="Mondo S."/>
            <person name="Pangilinan J."/>
            <person name="Riley R."/>
            <person name="LaButti K."/>
            <person name="Andreopoulos B."/>
            <person name="Lipzen A."/>
            <person name="Chen C."/>
            <person name="Yan M."/>
            <person name="Daum C."/>
            <person name="Ng V."/>
            <person name="Clum A."/>
            <person name="Steindorff A."/>
            <person name="Ohm R.A."/>
            <person name="Martin F."/>
            <person name="Silar P."/>
            <person name="Natvig D.O."/>
            <person name="Lalanne C."/>
            <person name="Gautier V."/>
            <person name="Ament-Velasquez S.L."/>
            <person name="Kruys A."/>
            <person name="Hutchinson M.I."/>
            <person name="Powell A.J."/>
            <person name="Barry K."/>
            <person name="Miller A.N."/>
            <person name="Grigoriev I.V."/>
            <person name="Debuchy R."/>
            <person name="Gladieux P."/>
            <person name="Hiltunen Thoren M."/>
            <person name="Johannesson H."/>
        </authorList>
    </citation>
    <scope>NUCLEOTIDE SEQUENCE</scope>
    <source>
        <strain evidence="7">CBS 757.83</strain>
    </source>
</reference>
<comment type="subcellular location">
    <subcellularLocation>
        <location evidence="1">Mitochondrion outer membrane</location>
        <topology evidence="1">Single-pass membrane protein</topology>
    </subcellularLocation>
</comment>
<dbReference type="EMBL" id="MU863637">
    <property type="protein sequence ID" value="KAK4100981.1"/>
    <property type="molecule type" value="Genomic_DNA"/>
</dbReference>
<reference evidence="7" key="2">
    <citation type="submission" date="2023-05" db="EMBL/GenBank/DDBJ databases">
        <authorList>
            <consortium name="Lawrence Berkeley National Laboratory"/>
            <person name="Steindorff A."/>
            <person name="Hensen N."/>
            <person name="Bonometti L."/>
            <person name="Westerberg I."/>
            <person name="Brannstrom I.O."/>
            <person name="Guillou S."/>
            <person name="Cros-Aarteil S."/>
            <person name="Calhoun S."/>
            <person name="Haridas S."/>
            <person name="Kuo A."/>
            <person name="Mondo S."/>
            <person name="Pangilinan J."/>
            <person name="Riley R."/>
            <person name="Labutti K."/>
            <person name="Andreopoulos B."/>
            <person name="Lipzen A."/>
            <person name="Chen C."/>
            <person name="Yanf M."/>
            <person name="Daum C."/>
            <person name="Ng V."/>
            <person name="Clum A."/>
            <person name="Ohm R."/>
            <person name="Martin F."/>
            <person name="Silar P."/>
            <person name="Natvig D."/>
            <person name="Lalanne C."/>
            <person name="Gautier V."/>
            <person name="Ament-Velasquez S.L."/>
            <person name="Kruys A."/>
            <person name="Hutchinson M.I."/>
            <person name="Powell A.J."/>
            <person name="Barry K."/>
            <person name="Miller A.N."/>
            <person name="Grigoriev I.V."/>
            <person name="Debuchy R."/>
            <person name="Gladieux P."/>
            <person name="Thoren M.H."/>
            <person name="Johannesson H."/>
        </authorList>
    </citation>
    <scope>NUCLEOTIDE SEQUENCE</scope>
    <source>
        <strain evidence="7">CBS 757.83</strain>
    </source>
</reference>
<feature type="compositionally biased region" description="Low complexity" evidence="5">
    <location>
        <begin position="712"/>
        <end position="729"/>
    </location>
</feature>
<evidence type="ECO:0000256" key="2">
    <source>
        <dbReference type="ARBA" id="ARBA00022741"/>
    </source>
</evidence>
<dbReference type="Gene3D" id="1.10.8.60">
    <property type="match status" value="1"/>
</dbReference>
<feature type="region of interest" description="Disordered" evidence="5">
    <location>
        <begin position="133"/>
        <end position="153"/>
    </location>
</feature>
<evidence type="ECO:0000313" key="7">
    <source>
        <dbReference type="EMBL" id="KAK4100981.1"/>
    </source>
</evidence>
<feature type="region of interest" description="Disordered" evidence="5">
    <location>
        <begin position="46"/>
        <end position="121"/>
    </location>
</feature>
<keyword evidence="8" id="KW-1185">Reference proteome</keyword>
<evidence type="ECO:0000256" key="5">
    <source>
        <dbReference type="SAM" id="MobiDB-lite"/>
    </source>
</evidence>
<proteinExistence type="predicted"/>
<dbReference type="Proteomes" id="UP001305647">
    <property type="component" value="Unassembled WGS sequence"/>
</dbReference>
<protein>
    <submittedName>
        <fullName evidence="7">AAA-domain-containing protein</fullName>
    </submittedName>
</protein>
<dbReference type="SUPFAM" id="SSF52540">
    <property type="entry name" value="P-loop containing nucleoside triphosphate hydrolases"/>
    <property type="match status" value="1"/>
</dbReference>
<feature type="region of interest" description="Disordered" evidence="5">
    <location>
        <begin position="710"/>
        <end position="735"/>
    </location>
</feature>
<dbReference type="GO" id="GO:0005741">
    <property type="term" value="C:mitochondrial outer membrane"/>
    <property type="evidence" value="ECO:0007669"/>
    <property type="project" value="UniProtKB-SubCell"/>
</dbReference>
<dbReference type="Gene3D" id="3.40.50.300">
    <property type="entry name" value="P-loop containing nucleotide triphosphate hydrolases"/>
    <property type="match status" value="1"/>
</dbReference>
<gene>
    <name evidence="7" type="ORF">N658DRAFT_496689</name>
</gene>